<dbReference type="Pfam" id="PF10712">
    <property type="entry name" value="NAD-GH"/>
    <property type="match status" value="1"/>
</dbReference>
<gene>
    <name evidence="1" type="ORF">EYF80_025895</name>
</gene>
<dbReference type="InterPro" id="IPR019651">
    <property type="entry name" value="Glutamate_DH_NAD-spec"/>
</dbReference>
<organism evidence="1 2">
    <name type="scientific">Liparis tanakae</name>
    <name type="common">Tanaka's snailfish</name>
    <dbReference type="NCBI Taxonomy" id="230148"/>
    <lineage>
        <taxon>Eukaryota</taxon>
        <taxon>Metazoa</taxon>
        <taxon>Chordata</taxon>
        <taxon>Craniata</taxon>
        <taxon>Vertebrata</taxon>
        <taxon>Euteleostomi</taxon>
        <taxon>Actinopterygii</taxon>
        <taxon>Neopterygii</taxon>
        <taxon>Teleostei</taxon>
        <taxon>Neoteleostei</taxon>
        <taxon>Acanthomorphata</taxon>
        <taxon>Eupercaria</taxon>
        <taxon>Perciformes</taxon>
        <taxon>Cottioidei</taxon>
        <taxon>Cottales</taxon>
        <taxon>Liparidae</taxon>
        <taxon>Liparis</taxon>
    </lineage>
</organism>
<sequence>MWVSSKQDDFADEEHSLGSDVDDAIGINVKSNLNLWNTASVPVDEFGEHPAQGLNTQRQRCHIQQQHISDITSQNTTLDGCSYGNSLIRRSYCDKYLGHTAHSSNQQHLAYVSLGHLGILHGLLTGSHSASDQVTHNAFKLSTSQLYVEMFGT</sequence>
<keyword evidence="2" id="KW-1185">Reference proteome</keyword>
<name>A0A4Z2HE67_9TELE</name>
<reference evidence="1 2" key="1">
    <citation type="submission" date="2019-03" db="EMBL/GenBank/DDBJ databases">
        <title>First draft genome of Liparis tanakae, snailfish: a comprehensive survey of snailfish specific genes.</title>
        <authorList>
            <person name="Kim W."/>
            <person name="Song I."/>
            <person name="Jeong J.-H."/>
            <person name="Kim D."/>
            <person name="Kim S."/>
            <person name="Ryu S."/>
            <person name="Song J.Y."/>
            <person name="Lee S.K."/>
        </authorList>
    </citation>
    <scope>NUCLEOTIDE SEQUENCE [LARGE SCALE GENOMIC DNA]</scope>
    <source>
        <tissue evidence="1">Muscle</tissue>
    </source>
</reference>
<dbReference type="Proteomes" id="UP000314294">
    <property type="component" value="Unassembled WGS sequence"/>
</dbReference>
<comment type="caution">
    <text evidence="1">The sequence shown here is derived from an EMBL/GenBank/DDBJ whole genome shotgun (WGS) entry which is preliminary data.</text>
</comment>
<protein>
    <submittedName>
        <fullName evidence="1">Uncharacterized protein</fullName>
    </submittedName>
</protein>
<proteinExistence type="predicted"/>
<dbReference type="EMBL" id="SRLO01000263">
    <property type="protein sequence ID" value="TNN63901.1"/>
    <property type="molecule type" value="Genomic_DNA"/>
</dbReference>
<accession>A0A4Z2HE67</accession>
<evidence type="ECO:0000313" key="1">
    <source>
        <dbReference type="EMBL" id="TNN63901.1"/>
    </source>
</evidence>
<dbReference type="AlphaFoldDB" id="A0A4Z2HE67"/>
<evidence type="ECO:0000313" key="2">
    <source>
        <dbReference type="Proteomes" id="UP000314294"/>
    </source>
</evidence>